<reference evidence="2 3" key="1">
    <citation type="journal article" date="2023" name="G3 (Bethesda)">
        <title>A chromosome-length genome assembly and annotation of blackberry (Rubus argutus, cv. 'Hillquist').</title>
        <authorList>
            <person name="Bruna T."/>
            <person name="Aryal R."/>
            <person name="Dudchenko O."/>
            <person name="Sargent D.J."/>
            <person name="Mead D."/>
            <person name="Buti M."/>
            <person name="Cavallini A."/>
            <person name="Hytonen T."/>
            <person name="Andres J."/>
            <person name="Pham M."/>
            <person name="Weisz D."/>
            <person name="Mascagni F."/>
            <person name="Usai G."/>
            <person name="Natali L."/>
            <person name="Bassil N."/>
            <person name="Fernandez G.E."/>
            <person name="Lomsadze A."/>
            <person name="Armour M."/>
            <person name="Olukolu B."/>
            <person name="Poorten T."/>
            <person name="Britton C."/>
            <person name="Davik J."/>
            <person name="Ashrafi H."/>
            <person name="Aiden E.L."/>
            <person name="Borodovsky M."/>
            <person name="Worthington M."/>
        </authorList>
    </citation>
    <scope>NUCLEOTIDE SEQUENCE [LARGE SCALE GENOMIC DNA]</scope>
    <source>
        <strain evidence="2">PI 553951</strain>
    </source>
</reference>
<dbReference type="EMBL" id="JBEDUW010000230">
    <property type="protein sequence ID" value="KAK9903208.1"/>
    <property type="molecule type" value="Genomic_DNA"/>
</dbReference>
<dbReference type="Proteomes" id="UP001457282">
    <property type="component" value="Unassembled WGS sequence"/>
</dbReference>
<name>A0AAW1VMF2_RUBAR</name>
<feature type="region of interest" description="Disordered" evidence="1">
    <location>
        <begin position="145"/>
        <end position="214"/>
    </location>
</feature>
<comment type="caution">
    <text evidence="2">The sequence shown here is derived from an EMBL/GenBank/DDBJ whole genome shotgun (WGS) entry which is preliminary data.</text>
</comment>
<proteinExistence type="predicted"/>
<evidence type="ECO:0000256" key="1">
    <source>
        <dbReference type="SAM" id="MobiDB-lite"/>
    </source>
</evidence>
<feature type="compositionally biased region" description="Polar residues" evidence="1">
    <location>
        <begin position="160"/>
        <end position="196"/>
    </location>
</feature>
<sequence>MSAATTLLLYSCCCSSYQTPFHPRRVPDSPTRDPRLSLLLLLSTATHPISAASSLHRRTEHCPRPLPSPVPHLLNPTQISSIVALRPKPCPDHHLCRRSPSQIAITTVITSSPCSSSVATTHDPRRLQSAQGCVVVASAKPRSSARISPASSLDHAANPQAASPNCSTHHRSLSLTRQAQSGLSPSPNPSHLQPSRRNSKPTSTVASSVPPSSPILDADVEHELDFFPLSRTRVLPPLSLF</sequence>
<feature type="compositionally biased region" description="Low complexity" evidence="1">
    <location>
        <begin position="200"/>
        <end position="210"/>
    </location>
</feature>
<evidence type="ECO:0000313" key="3">
    <source>
        <dbReference type="Proteomes" id="UP001457282"/>
    </source>
</evidence>
<dbReference type="AlphaFoldDB" id="A0AAW1VMF2"/>
<evidence type="ECO:0000313" key="2">
    <source>
        <dbReference type="EMBL" id="KAK9903208.1"/>
    </source>
</evidence>
<keyword evidence="3" id="KW-1185">Reference proteome</keyword>
<gene>
    <name evidence="2" type="ORF">M0R45_001137</name>
</gene>
<accession>A0AAW1VMF2</accession>
<protein>
    <submittedName>
        <fullName evidence="2">Uncharacterized protein</fullName>
    </submittedName>
</protein>
<organism evidence="2 3">
    <name type="scientific">Rubus argutus</name>
    <name type="common">Southern blackberry</name>
    <dbReference type="NCBI Taxonomy" id="59490"/>
    <lineage>
        <taxon>Eukaryota</taxon>
        <taxon>Viridiplantae</taxon>
        <taxon>Streptophyta</taxon>
        <taxon>Embryophyta</taxon>
        <taxon>Tracheophyta</taxon>
        <taxon>Spermatophyta</taxon>
        <taxon>Magnoliopsida</taxon>
        <taxon>eudicotyledons</taxon>
        <taxon>Gunneridae</taxon>
        <taxon>Pentapetalae</taxon>
        <taxon>rosids</taxon>
        <taxon>fabids</taxon>
        <taxon>Rosales</taxon>
        <taxon>Rosaceae</taxon>
        <taxon>Rosoideae</taxon>
        <taxon>Rosoideae incertae sedis</taxon>
        <taxon>Rubus</taxon>
    </lineage>
</organism>